<reference evidence="3" key="1">
    <citation type="submission" date="2025-08" db="UniProtKB">
        <authorList>
            <consortium name="RefSeq"/>
        </authorList>
    </citation>
    <scope>IDENTIFICATION</scope>
</reference>
<keyword evidence="2" id="KW-1185">Reference proteome</keyword>
<dbReference type="PaxDb" id="121845-A0A3Q0JBI4"/>
<dbReference type="RefSeq" id="XP_026684308.1">
    <property type="nucleotide sequence ID" value="XM_026828507.1"/>
</dbReference>
<feature type="region of interest" description="Disordered" evidence="1">
    <location>
        <begin position="32"/>
        <end position="74"/>
    </location>
</feature>
<organism evidence="2 3">
    <name type="scientific">Diaphorina citri</name>
    <name type="common">Asian citrus psyllid</name>
    <dbReference type="NCBI Taxonomy" id="121845"/>
    <lineage>
        <taxon>Eukaryota</taxon>
        <taxon>Metazoa</taxon>
        <taxon>Ecdysozoa</taxon>
        <taxon>Arthropoda</taxon>
        <taxon>Hexapoda</taxon>
        <taxon>Insecta</taxon>
        <taxon>Pterygota</taxon>
        <taxon>Neoptera</taxon>
        <taxon>Paraneoptera</taxon>
        <taxon>Hemiptera</taxon>
        <taxon>Sternorrhyncha</taxon>
        <taxon>Psylloidea</taxon>
        <taxon>Psyllidae</taxon>
        <taxon>Diaphorininae</taxon>
        <taxon>Diaphorina</taxon>
    </lineage>
</organism>
<dbReference type="Proteomes" id="UP000079169">
    <property type="component" value="Unplaced"/>
</dbReference>
<accession>A0A3Q0JBI4</accession>
<feature type="compositionally biased region" description="Basic and acidic residues" evidence="1">
    <location>
        <begin position="63"/>
        <end position="74"/>
    </location>
</feature>
<protein>
    <submittedName>
        <fullName evidence="3">Uncharacterized protein LOC103515987 isoform X1</fullName>
    </submittedName>
</protein>
<gene>
    <name evidence="3" type="primary">LOC103515987</name>
</gene>
<evidence type="ECO:0000313" key="2">
    <source>
        <dbReference type="Proteomes" id="UP000079169"/>
    </source>
</evidence>
<dbReference type="GeneID" id="103515987"/>
<evidence type="ECO:0000313" key="3">
    <source>
        <dbReference type="RefSeq" id="XP_026684308.1"/>
    </source>
</evidence>
<proteinExistence type="predicted"/>
<dbReference type="AlphaFoldDB" id="A0A3Q0JBI4"/>
<sequence length="329" mass="38501">MLLLVIPESFPNYHKIKSRSGVAGGRRLQNKNANMSLLKAPNQKKPLRDKANQPNPCETKPTYQKERSKAKEHKSKYNVEEYKEKEYIYMLDKTLILTEPQRIPISETKIKINKPVPRIKRRIPQDAKYMQEYEKYKNMEAEEANTTEPNDRLLNNIVREANTIAQEAKSLHEHFERLSEQYKWKMDNFQPPYDTSCRTGIQKNEMLIEKLFANLGTNNVINLNEIKQQIDTEIKEQDQYLELLLNTDKRIINEVEKISKDGIAKYNRPNIGETNVGAIRGDHMQSKSVSETYTLPKIFYLLKAREKRSAALMTKFDGILSDDEDYDRV</sequence>
<evidence type="ECO:0000256" key="1">
    <source>
        <dbReference type="SAM" id="MobiDB-lite"/>
    </source>
</evidence>
<name>A0A3Q0JBI4_DIACI</name>